<keyword evidence="2" id="KW-1185">Reference proteome</keyword>
<evidence type="ECO:0000313" key="1">
    <source>
        <dbReference type="EMBL" id="MFF5294610.1"/>
    </source>
</evidence>
<dbReference type="EMBL" id="JBIAZU010000006">
    <property type="protein sequence ID" value="MFF5294610.1"/>
    <property type="molecule type" value="Genomic_DNA"/>
</dbReference>
<proteinExistence type="predicted"/>
<dbReference type="Proteomes" id="UP001602245">
    <property type="component" value="Unassembled WGS sequence"/>
</dbReference>
<gene>
    <name evidence="1" type="ORF">ACFY35_34655</name>
</gene>
<organism evidence="1 2">
    <name type="scientific">Paractinoplanes globisporus</name>
    <dbReference type="NCBI Taxonomy" id="113565"/>
    <lineage>
        <taxon>Bacteria</taxon>
        <taxon>Bacillati</taxon>
        <taxon>Actinomycetota</taxon>
        <taxon>Actinomycetes</taxon>
        <taxon>Micromonosporales</taxon>
        <taxon>Micromonosporaceae</taxon>
        <taxon>Paractinoplanes</taxon>
    </lineage>
</organism>
<evidence type="ECO:0000313" key="2">
    <source>
        <dbReference type="Proteomes" id="UP001602245"/>
    </source>
</evidence>
<name>A0ABW6WPY1_9ACTN</name>
<comment type="caution">
    <text evidence="1">The sequence shown here is derived from an EMBL/GenBank/DDBJ whole genome shotgun (WGS) entry which is preliminary data.</text>
</comment>
<evidence type="ECO:0008006" key="3">
    <source>
        <dbReference type="Google" id="ProtNLM"/>
    </source>
</evidence>
<accession>A0ABW6WPY1</accession>
<dbReference type="SUPFAM" id="SSF55620">
    <property type="entry name" value="Tetrahydrobiopterin biosynthesis enzymes-like"/>
    <property type="match status" value="1"/>
</dbReference>
<dbReference type="RefSeq" id="WP_020517730.1">
    <property type="nucleotide sequence ID" value="NZ_JBIAZU010000006.1"/>
</dbReference>
<sequence length="133" mass="14635">MSFTIEVEHRITVVQGLSSPVRARRGLPGIPPGEGISVVVTAGVEFGEDQLTELGRFVDTDAVAEELADCCAKLDGRPWPDLFPFRPTFELVARHLFGELAARVPQLSFVALRDESFGTTTRFRPRPVSPEAR</sequence>
<protein>
    <recommendedName>
        <fullName evidence="3">Dihydroneopterin aldolase</fullName>
    </recommendedName>
</protein>
<reference evidence="1 2" key="1">
    <citation type="submission" date="2024-10" db="EMBL/GenBank/DDBJ databases">
        <title>The Natural Products Discovery Center: Release of the First 8490 Sequenced Strains for Exploring Actinobacteria Biosynthetic Diversity.</title>
        <authorList>
            <person name="Kalkreuter E."/>
            <person name="Kautsar S.A."/>
            <person name="Yang D."/>
            <person name="Bader C.D."/>
            <person name="Teijaro C.N."/>
            <person name="Fluegel L."/>
            <person name="Davis C.M."/>
            <person name="Simpson J.R."/>
            <person name="Lauterbach L."/>
            <person name="Steele A.D."/>
            <person name="Gui C."/>
            <person name="Meng S."/>
            <person name="Li G."/>
            <person name="Viehrig K."/>
            <person name="Ye F."/>
            <person name="Su P."/>
            <person name="Kiefer A.F."/>
            <person name="Nichols A."/>
            <person name="Cepeda A.J."/>
            <person name="Yan W."/>
            <person name="Fan B."/>
            <person name="Jiang Y."/>
            <person name="Adhikari A."/>
            <person name="Zheng C.-J."/>
            <person name="Schuster L."/>
            <person name="Cowan T.M."/>
            <person name="Smanski M.J."/>
            <person name="Chevrette M.G."/>
            <person name="De Carvalho L.P.S."/>
            <person name="Shen B."/>
        </authorList>
    </citation>
    <scope>NUCLEOTIDE SEQUENCE [LARGE SCALE GENOMIC DNA]</scope>
    <source>
        <strain evidence="1 2">NPDC000087</strain>
    </source>
</reference>